<keyword evidence="5" id="KW-0190">Covalent protein-DNA linkage</keyword>
<dbReference type="GO" id="GO:0106300">
    <property type="term" value="P:protein-DNA covalent cross-linking repair"/>
    <property type="evidence" value="ECO:0007669"/>
    <property type="project" value="InterPro"/>
</dbReference>
<evidence type="ECO:0000256" key="7">
    <source>
        <dbReference type="ARBA" id="ARBA00023239"/>
    </source>
</evidence>
<keyword evidence="3" id="KW-0227">DNA damage</keyword>
<dbReference type="GO" id="GO:0016829">
    <property type="term" value="F:lyase activity"/>
    <property type="evidence" value="ECO:0007669"/>
    <property type="project" value="UniProtKB-KW"/>
</dbReference>
<dbReference type="GO" id="GO:0003697">
    <property type="term" value="F:single-stranded DNA binding"/>
    <property type="evidence" value="ECO:0007669"/>
    <property type="project" value="InterPro"/>
</dbReference>
<dbReference type="Proteomes" id="UP000255297">
    <property type="component" value="Unassembled WGS sequence"/>
</dbReference>
<dbReference type="RefSeq" id="WP_051635561.1">
    <property type="nucleotide sequence ID" value="NZ_CAAAIS010000016.1"/>
</dbReference>
<dbReference type="OrthoDB" id="6192129at2"/>
<dbReference type="GO" id="GO:0006508">
    <property type="term" value="P:proteolysis"/>
    <property type="evidence" value="ECO:0007669"/>
    <property type="project" value="UniProtKB-KW"/>
</dbReference>
<reference evidence="9 10" key="1">
    <citation type="submission" date="2018-06" db="EMBL/GenBank/DDBJ databases">
        <authorList>
            <consortium name="Pathogen Informatics"/>
            <person name="Doyle S."/>
        </authorList>
    </citation>
    <scope>NUCLEOTIDE SEQUENCE [LARGE SCALE GENOMIC DNA]</scope>
    <source>
        <strain evidence="9 10">NCTC11532</strain>
    </source>
</reference>
<evidence type="ECO:0000256" key="5">
    <source>
        <dbReference type="ARBA" id="ARBA00023124"/>
    </source>
</evidence>
<evidence type="ECO:0000256" key="8">
    <source>
        <dbReference type="RuleBase" id="RU364100"/>
    </source>
</evidence>
<evidence type="ECO:0000313" key="10">
    <source>
        <dbReference type="Proteomes" id="UP000255297"/>
    </source>
</evidence>
<evidence type="ECO:0000313" key="9">
    <source>
        <dbReference type="EMBL" id="STY31245.1"/>
    </source>
</evidence>
<dbReference type="PANTHER" id="PTHR13604:SF0">
    <property type="entry name" value="ABASIC SITE PROCESSING PROTEIN HMCES"/>
    <property type="match status" value="1"/>
</dbReference>
<evidence type="ECO:0000256" key="6">
    <source>
        <dbReference type="ARBA" id="ARBA00023125"/>
    </source>
</evidence>
<dbReference type="InterPro" id="IPR003738">
    <property type="entry name" value="SRAP"/>
</dbReference>
<keyword evidence="7" id="KW-0456">Lyase</keyword>
<dbReference type="EMBL" id="UGPB01000001">
    <property type="protein sequence ID" value="STY31245.1"/>
    <property type="molecule type" value="Genomic_DNA"/>
</dbReference>
<dbReference type="Pfam" id="PF02586">
    <property type="entry name" value="SRAP"/>
    <property type="match status" value="1"/>
</dbReference>
<keyword evidence="2 8" id="KW-0645">Protease</keyword>
<comment type="similarity">
    <text evidence="1 8">Belongs to the SOS response-associated peptidase family.</text>
</comment>
<dbReference type="SUPFAM" id="SSF143081">
    <property type="entry name" value="BB1717-like"/>
    <property type="match status" value="1"/>
</dbReference>
<name>A0A378LUF7_9GAMM</name>
<keyword evidence="4 8" id="KW-0378">Hydrolase</keyword>
<keyword evidence="10" id="KW-1185">Reference proteome</keyword>
<protein>
    <recommendedName>
        <fullName evidence="8">Abasic site processing protein</fullName>
        <ecNumber evidence="8">3.4.-.-</ecNumber>
    </recommendedName>
</protein>
<evidence type="ECO:0000256" key="3">
    <source>
        <dbReference type="ARBA" id="ARBA00022763"/>
    </source>
</evidence>
<keyword evidence="6" id="KW-0238">DNA-binding</keyword>
<dbReference type="GO" id="GO:0008233">
    <property type="term" value="F:peptidase activity"/>
    <property type="evidence" value="ECO:0007669"/>
    <property type="project" value="UniProtKB-KW"/>
</dbReference>
<dbReference type="AlphaFoldDB" id="A0A378LUF7"/>
<evidence type="ECO:0000256" key="2">
    <source>
        <dbReference type="ARBA" id="ARBA00022670"/>
    </source>
</evidence>
<accession>A0A378LUF7</accession>
<evidence type="ECO:0000256" key="4">
    <source>
        <dbReference type="ARBA" id="ARBA00022801"/>
    </source>
</evidence>
<dbReference type="EC" id="3.4.-.-" evidence="8"/>
<proteinExistence type="inferred from homology"/>
<dbReference type="Gene3D" id="3.90.1680.10">
    <property type="entry name" value="SOS response associated peptidase-like"/>
    <property type="match status" value="1"/>
</dbReference>
<evidence type="ECO:0000256" key="1">
    <source>
        <dbReference type="ARBA" id="ARBA00008136"/>
    </source>
</evidence>
<dbReference type="PANTHER" id="PTHR13604">
    <property type="entry name" value="DC12-RELATED"/>
    <property type="match status" value="1"/>
</dbReference>
<sequence>MCGRFNLDTDPVKIKKQFGISEMESLPNSFNVAPTEAALCLMNTQKGLVAVQMRWGIVPWYAKDNKNALLINARAETVAEKPAFRQNLKYRRCILLMSGFFEWQHHQKDNKKIKQPFYIMRRDKKLMAIAALWDNFKPEPGITIPSCCVLTTNPNDVVMKLHDRMPWILSEQQQKEWLETKEFSQADLERVLNHQQGVKLICYPVTQAVNSALYKEKDTVTPLINEDD</sequence>
<organism evidence="9 10">
    <name type="scientific">Legionella wadsworthii</name>
    <dbReference type="NCBI Taxonomy" id="28088"/>
    <lineage>
        <taxon>Bacteria</taxon>
        <taxon>Pseudomonadati</taxon>
        <taxon>Pseudomonadota</taxon>
        <taxon>Gammaproteobacteria</taxon>
        <taxon>Legionellales</taxon>
        <taxon>Legionellaceae</taxon>
        <taxon>Legionella</taxon>
    </lineage>
</organism>
<dbReference type="InterPro" id="IPR036590">
    <property type="entry name" value="SRAP-like"/>
</dbReference>
<dbReference type="STRING" id="1122170.GCA_000701265_01270"/>
<gene>
    <name evidence="9" type="primary">yedK</name>
    <name evidence="9" type="ORF">NCTC11532_02806</name>
</gene>